<evidence type="ECO:0000313" key="1">
    <source>
        <dbReference type="EMBL" id="KAI0031159.1"/>
    </source>
</evidence>
<comment type="caution">
    <text evidence="1">The sequence shown here is derived from an EMBL/GenBank/DDBJ whole genome shotgun (WGS) entry which is preliminary data.</text>
</comment>
<reference evidence="1" key="1">
    <citation type="submission" date="2021-02" db="EMBL/GenBank/DDBJ databases">
        <authorList>
            <consortium name="DOE Joint Genome Institute"/>
            <person name="Ahrendt S."/>
            <person name="Looney B.P."/>
            <person name="Miyauchi S."/>
            <person name="Morin E."/>
            <person name="Drula E."/>
            <person name="Courty P.E."/>
            <person name="Chicoki N."/>
            <person name="Fauchery L."/>
            <person name="Kohler A."/>
            <person name="Kuo A."/>
            <person name="Labutti K."/>
            <person name="Pangilinan J."/>
            <person name="Lipzen A."/>
            <person name="Riley R."/>
            <person name="Andreopoulos W."/>
            <person name="He G."/>
            <person name="Johnson J."/>
            <person name="Barry K.W."/>
            <person name="Grigoriev I.V."/>
            <person name="Nagy L."/>
            <person name="Hibbett D."/>
            <person name="Henrissat B."/>
            <person name="Matheny P.B."/>
            <person name="Labbe J."/>
            <person name="Martin F."/>
        </authorList>
    </citation>
    <scope>NUCLEOTIDE SEQUENCE</scope>
    <source>
        <strain evidence="1">EC-137</strain>
    </source>
</reference>
<dbReference type="EMBL" id="MU273591">
    <property type="protein sequence ID" value="KAI0031159.1"/>
    <property type="molecule type" value="Genomic_DNA"/>
</dbReference>
<gene>
    <name evidence="1" type="ORF">K488DRAFT_87100</name>
</gene>
<protein>
    <submittedName>
        <fullName evidence="1">Uncharacterized protein</fullName>
    </submittedName>
</protein>
<proteinExistence type="predicted"/>
<keyword evidence="2" id="KW-1185">Reference proteome</keyword>
<reference evidence="1" key="2">
    <citation type="journal article" date="2022" name="New Phytol.">
        <title>Evolutionary transition to the ectomycorrhizal habit in the genomes of a hyperdiverse lineage of mushroom-forming fungi.</title>
        <authorList>
            <person name="Looney B."/>
            <person name="Miyauchi S."/>
            <person name="Morin E."/>
            <person name="Drula E."/>
            <person name="Courty P.E."/>
            <person name="Kohler A."/>
            <person name="Kuo A."/>
            <person name="LaButti K."/>
            <person name="Pangilinan J."/>
            <person name="Lipzen A."/>
            <person name="Riley R."/>
            <person name="Andreopoulos W."/>
            <person name="He G."/>
            <person name="Johnson J."/>
            <person name="Nolan M."/>
            <person name="Tritt A."/>
            <person name="Barry K.W."/>
            <person name="Grigoriev I.V."/>
            <person name="Nagy L.G."/>
            <person name="Hibbett D."/>
            <person name="Henrissat B."/>
            <person name="Matheny P.B."/>
            <person name="Labbe J."/>
            <person name="Martin F.M."/>
        </authorList>
    </citation>
    <scope>NUCLEOTIDE SEQUENCE</scope>
    <source>
        <strain evidence="1">EC-137</strain>
    </source>
</reference>
<sequence>MPQNTTFQFNSYINPTPQSAAANMEAVRLQNEGQRLERTGDYTSAEARYLRAILIRNQTFGEGNTYAAINQNSLGELYIKMGKFDRAEIVLKEALKVRETMTDFDAAVTRENLAQVYEARGDLRNVKAMREKGLPDKMVCSNTKACDNPYFAGPTFP</sequence>
<dbReference type="Proteomes" id="UP000814128">
    <property type="component" value="Unassembled WGS sequence"/>
</dbReference>
<accession>A0ACB8QH65</accession>
<evidence type="ECO:0000313" key="2">
    <source>
        <dbReference type="Proteomes" id="UP000814128"/>
    </source>
</evidence>
<name>A0ACB8QH65_9AGAM</name>
<organism evidence="1 2">
    <name type="scientific">Vararia minispora EC-137</name>
    <dbReference type="NCBI Taxonomy" id="1314806"/>
    <lineage>
        <taxon>Eukaryota</taxon>
        <taxon>Fungi</taxon>
        <taxon>Dikarya</taxon>
        <taxon>Basidiomycota</taxon>
        <taxon>Agaricomycotina</taxon>
        <taxon>Agaricomycetes</taxon>
        <taxon>Russulales</taxon>
        <taxon>Lachnocladiaceae</taxon>
        <taxon>Vararia</taxon>
    </lineage>
</organism>